<protein>
    <submittedName>
        <fullName evidence="2">Peptidoglycan-binding protein</fullName>
    </submittedName>
</protein>
<evidence type="ECO:0000313" key="2">
    <source>
        <dbReference type="EMBL" id="MBW7457419.1"/>
    </source>
</evidence>
<dbReference type="InterPro" id="IPR002477">
    <property type="entry name" value="Peptidoglycan-bd-like"/>
</dbReference>
<reference evidence="2 3" key="1">
    <citation type="submission" date="2021-07" db="EMBL/GenBank/DDBJ databases">
        <title>Paenibacillus radiodurans sp. nov., isolated from the southeastern edge of Tengger Desert.</title>
        <authorList>
            <person name="Zhang G."/>
        </authorList>
    </citation>
    <scope>NUCLEOTIDE SEQUENCE [LARGE SCALE GENOMIC DNA]</scope>
    <source>
        <strain evidence="2 3">CCM 7311</strain>
    </source>
</reference>
<evidence type="ECO:0000313" key="3">
    <source>
        <dbReference type="Proteomes" id="UP001519887"/>
    </source>
</evidence>
<evidence type="ECO:0000259" key="1">
    <source>
        <dbReference type="Pfam" id="PF01471"/>
    </source>
</evidence>
<dbReference type="Pfam" id="PF01471">
    <property type="entry name" value="PG_binding_1"/>
    <property type="match status" value="1"/>
</dbReference>
<keyword evidence="3" id="KW-1185">Reference proteome</keyword>
<gene>
    <name evidence="2" type="ORF">K0U00_25590</name>
</gene>
<dbReference type="SUPFAM" id="SSF47090">
    <property type="entry name" value="PGBD-like"/>
    <property type="match status" value="1"/>
</dbReference>
<proteinExistence type="predicted"/>
<feature type="domain" description="Peptidoglycan binding-like" evidence="1">
    <location>
        <begin position="46"/>
        <end position="101"/>
    </location>
</feature>
<comment type="caution">
    <text evidence="2">The sequence shown here is derived from an EMBL/GenBank/DDBJ whole genome shotgun (WGS) entry which is preliminary data.</text>
</comment>
<organism evidence="2 3">
    <name type="scientific">Paenibacillus sepulcri</name>
    <dbReference type="NCBI Taxonomy" id="359917"/>
    <lineage>
        <taxon>Bacteria</taxon>
        <taxon>Bacillati</taxon>
        <taxon>Bacillota</taxon>
        <taxon>Bacilli</taxon>
        <taxon>Bacillales</taxon>
        <taxon>Paenibacillaceae</taxon>
        <taxon>Paenibacillus</taxon>
    </lineage>
</organism>
<dbReference type="EMBL" id="JAHZIK010000848">
    <property type="protein sequence ID" value="MBW7457419.1"/>
    <property type="molecule type" value="Genomic_DNA"/>
</dbReference>
<dbReference type="InterPro" id="IPR036366">
    <property type="entry name" value="PGBDSf"/>
</dbReference>
<accession>A0ABS7C945</accession>
<dbReference type="InterPro" id="IPR036365">
    <property type="entry name" value="PGBD-like_sf"/>
</dbReference>
<name>A0ABS7C945_9BACL</name>
<dbReference type="Proteomes" id="UP001519887">
    <property type="component" value="Unassembled WGS sequence"/>
</dbReference>
<dbReference type="Gene3D" id="1.10.101.10">
    <property type="entry name" value="PGBD-like superfamily/PGBD"/>
    <property type="match status" value="1"/>
</dbReference>
<sequence>MCLLLSLTSVIELFEMIPLGTKVTIYGHVLGDPGHEPRKLAENDVGGDVQLIQSRLKSAGYYKGICNGKFRSDTARAVKRFQQDHHMAQDGVVSIKIYNKLGLLE</sequence>